<feature type="transmembrane region" description="Helical" evidence="9">
    <location>
        <begin position="21"/>
        <end position="44"/>
    </location>
</feature>
<keyword evidence="7" id="KW-0067">ATP-binding</keyword>
<evidence type="ECO:0000256" key="8">
    <source>
        <dbReference type="ARBA" id="ARBA00023012"/>
    </source>
</evidence>
<keyword evidence="14" id="KW-1185">Reference proteome</keyword>
<comment type="catalytic activity">
    <reaction evidence="1">
        <text>ATP + protein L-histidine = ADP + protein N-phospho-L-histidine.</text>
        <dbReference type="EC" id="2.7.13.3"/>
    </reaction>
</comment>
<keyword evidence="9" id="KW-0812">Transmembrane</keyword>
<keyword evidence="9" id="KW-0472">Membrane</keyword>
<dbReference type="Pfam" id="PF07730">
    <property type="entry name" value="HisKA_3"/>
    <property type="match status" value="1"/>
</dbReference>
<gene>
    <name evidence="13" type="ORF">SAMN04515671_4048</name>
</gene>
<feature type="transmembrane region" description="Helical" evidence="9">
    <location>
        <begin position="50"/>
        <end position="70"/>
    </location>
</feature>
<evidence type="ECO:0000259" key="11">
    <source>
        <dbReference type="Pfam" id="PF07730"/>
    </source>
</evidence>
<dbReference type="EMBL" id="LT629710">
    <property type="protein sequence ID" value="SDP39866.1"/>
    <property type="molecule type" value="Genomic_DNA"/>
</dbReference>
<dbReference type="Pfam" id="PF13796">
    <property type="entry name" value="Sensor"/>
    <property type="match status" value="1"/>
</dbReference>
<keyword evidence="4" id="KW-0808">Transferase</keyword>
<dbReference type="Gene3D" id="1.20.5.1930">
    <property type="match status" value="1"/>
</dbReference>
<dbReference type="InterPro" id="IPR036890">
    <property type="entry name" value="HATPase_C_sf"/>
</dbReference>
<evidence type="ECO:0000259" key="12">
    <source>
        <dbReference type="Pfam" id="PF13796"/>
    </source>
</evidence>
<dbReference type="InterPro" id="IPR003594">
    <property type="entry name" value="HATPase_dom"/>
</dbReference>
<dbReference type="PANTHER" id="PTHR24421">
    <property type="entry name" value="NITRATE/NITRITE SENSOR PROTEIN NARX-RELATED"/>
    <property type="match status" value="1"/>
</dbReference>
<dbReference type="GO" id="GO:0046983">
    <property type="term" value="F:protein dimerization activity"/>
    <property type="evidence" value="ECO:0007669"/>
    <property type="project" value="InterPro"/>
</dbReference>
<name>A0A1H0SFB9_9ACTN</name>
<evidence type="ECO:0000256" key="2">
    <source>
        <dbReference type="ARBA" id="ARBA00012438"/>
    </source>
</evidence>
<dbReference type="CDD" id="cd16917">
    <property type="entry name" value="HATPase_UhpB-NarQ-NarX-like"/>
    <property type="match status" value="1"/>
</dbReference>
<feature type="domain" description="Signal transduction histidine kinase subgroup 3 dimerisation and phosphoacceptor" evidence="11">
    <location>
        <begin position="191"/>
        <end position="256"/>
    </location>
</feature>
<evidence type="ECO:0000313" key="13">
    <source>
        <dbReference type="EMBL" id="SDP39866.1"/>
    </source>
</evidence>
<evidence type="ECO:0000256" key="5">
    <source>
        <dbReference type="ARBA" id="ARBA00022741"/>
    </source>
</evidence>
<dbReference type="PANTHER" id="PTHR24421:SF10">
    <property type="entry name" value="NITRATE_NITRITE SENSOR PROTEIN NARQ"/>
    <property type="match status" value="1"/>
</dbReference>
<dbReference type="EC" id="2.7.13.3" evidence="2"/>
<accession>A0A1H0SFB9</accession>
<keyword evidence="9" id="KW-1133">Transmembrane helix</keyword>
<protein>
    <recommendedName>
        <fullName evidence="2">histidine kinase</fullName>
        <ecNumber evidence="2">2.7.13.3</ecNumber>
    </recommendedName>
</protein>
<proteinExistence type="predicted"/>
<dbReference type="AlphaFoldDB" id="A0A1H0SFB9"/>
<evidence type="ECO:0000256" key="4">
    <source>
        <dbReference type="ARBA" id="ARBA00022679"/>
    </source>
</evidence>
<evidence type="ECO:0000256" key="1">
    <source>
        <dbReference type="ARBA" id="ARBA00000085"/>
    </source>
</evidence>
<feature type="transmembrane region" description="Helical" evidence="9">
    <location>
        <begin position="114"/>
        <end position="137"/>
    </location>
</feature>
<dbReference type="InterPro" id="IPR011712">
    <property type="entry name" value="Sig_transdc_His_kin_sub3_dim/P"/>
</dbReference>
<feature type="domain" description="Putative sensor" evidence="12">
    <location>
        <begin position="33"/>
        <end position="155"/>
    </location>
</feature>
<dbReference type="Gene3D" id="3.30.565.10">
    <property type="entry name" value="Histidine kinase-like ATPase, C-terminal domain"/>
    <property type="match status" value="1"/>
</dbReference>
<sequence>MRKNRPMTSPEKPLSRRGAMASLGAAGEITLQGLLSILLLPLLIVSTALIVIWVGLPMLAGSLALARSLAGWERRLAARMLGIELPSPYRPVGDVGLREGLRARLTDAATYRDLTWLVVSVAAGFALGLTSMILYLILPLGVLASPVIVRTYLTLSSLMLRRSGTQALERRIGELSTSRAETVDTQAAEIRRIERDLHDGAQARLVALSMNLGLAEQMMDRDPDLSRELIAESRHSASIALTDLRGLVRGIHPPVLADRGLVGGLQALALAAPLEVDVDVVLVGRAPAPVESAVYFAVAEALTNAAKHSTAGNAWIWLRHSHNRLTVSVGDNGIGGATSTPGGGLHGIERRLAAFDGTMTVASPAGGPTIISMELPCVLSSERI</sequence>
<evidence type="ECO:0000256" key="7">
    <source>
        <dbReference type="ARBA" id="ARBA00022840"/>
    </source>
</evidence>
<dbReference type="Proteomes" id="UP000198741">
    <property type="component" value="Chromosome I"/>
</dbReference>
<reference evidence="13 14" key="1">
    <citation type="submission" date="2016-10" db="EMBL/GenBank/DDBJ databases">
        <authorList>
            <person name="de Groot N.N."/>
        </authorList>
    </citation>
    <scope>NUCLEOTIDE SEQUENCE [LARGE SCALE GENOMIC DNA]</scope>
    <source>
        <strain evidence="14">P4-7,KCTC 19426,CECT 7604</strain>
    </source>
</reference>
<evidence type="ECO:0000256" key="9">
    <source>
        <dbReference type="SAM" id="Phobius"/>
    </source>
</evidence>
<evidence type="ECO:0000256" key="3">
    <source>
        <dbReference type="ARBA" id="ARBA00022553"/>
    </source>
</evidence>
<evidence type="ECO:0000313" key="14">
    <source>
        <dbReference type="Proteomes" id="UP000198741"/>
    </source>
</evidence>
<organism evidence="13 14">
    <name type="scientific">Nakamurella panacisegetis</name>
    <dbReference type="NCBI Taxonomy" id="1090615"/>
    <lineage>
        <taxon>Bacteria</taxon>
        <taxon>Bacillati</taxon>
        <taxon>Actinomycetota</taxon>
        <taxon>Actinomycetes</taxon>
        <taxon>Nakamurellales</taxon>
        <taxon>Nakamurellaceae</taxon>
        <taxon>Nakamurella</taxon>
    </lineage>
</organism>
<dbReference type="SUPFAM" id="SSF55874">
    <property type="entry name" value="ATPase domain of HSP90 chaperone/DNA topoisomerase II/histidine kinase"/>
    <property type="match status" value="1"/>
</dbReference>
<dbReference type="GO" id="GO:0000155">
    <property type="term" value="F:phosphorelay sensor kinase activity"/>
    <property type="evidence" value="ECO:0007669"/>
    <property type="project" value="InterPro"/>
</dbReference>
<dbReference type="GO" id="GO:0016020">
    <property type="term" value="C:membrane"/>
    <property type="evidence" value="ECO:0007669"/>
    <property type="project" value="InterPro"/>
</dbReference>
<keyword evidence="8" id="KW-0902">Two-component regulatory system</keyword>
<dbReference type="InterPro" id="IPR025828">
    <property type="entry name" value="Put_sensor_dom"/>
</dbReference>
<evidence type="ECO:0000256" key="6">
    <source>
        <dbReference type="ARBA" id="ARBA00022777"/>
    </source>
</evidence>
<evidence type="ECO:0000259" key="10">
    <source>
        <dbReference type="Pfam" id="PF02518"/>
    </source>
</evidence>
<keyword evidence="6 13" id="KW-0418">Kinase</keyword>
<keyword evidence="3" id="KW-0597">Phosphoprotein</keyword>
<dbReference type="GO" id="GO:0005524">
    <property type="term" value="F:ATP binding"/>
    <property type="evidence" value="ECO:0007669"/>
    <property type="project" value="UniProtKB-KW"/>
</dbReference>
<dbReference type="Pfam" id="PF02518">
    <property type="entry name" value="HATPase_c"/>
    <property type="match status" value="1"/>
</dbReference>
<dbReference type="STRING" id="1090615.SAMN04515671_4048"/>
<keyword evidence="5" id="KW-0547">Nucleotide-binding</keyword>
<feature type="domain" description="Histidine kinase/HSP90-like ATPase" evidence="10">
    <location>
        <begin position="292"/>
        <end position="376"/>
    </location>
</feature>
<dbReference type="InterPro" id="IPR050482">
    <property type="entry name" value="Sensor_HK_TwoCompSys"/>
</dbReference>